<sequence>MSSQWIPRSLNGFDDSLGGMSVSGILEFRQVEFCVEDEEEEYSGNDSEQSFYYRIQLSYIKLFRNDGENL</sequence>
<comment type="caution">
    <text evidence="1">The sequence shown here is derived from an EMBL/GenBank/DDBJ whole genome shotgun (WGS) entry which is preliminary data.</text>
</comment>
<evidence type="ECO:0000313" key="2">
    <source>
        <dbReference type="Proteomes" id="UP000324800"/>
    </source>
</evidence>
<evidence type="ECO:0000313" key="1">
    <source>
        <dbReference type="EMBL" id="KAA6385670.1"/>
    </source>
</evidence>
<dbReference type="EMBL" id="SNRW01005159">
    <property type="protein sequence ID" value="KAA6385670.1"/>
    <property type="molecule type" value="Genomic_DNA"/>
</dbReference>
<proteinExistence type="predicted"/>
<name>A0A5J4VT87_9EUKA</name>
<accession>A0A5J4VT87</accession>
<protein>
    <submittedName>
        <fullName evidence="1">Uncharacterized protein</fullName>
    </submittedName>
</protein>
<reference evidence="1 2" key="1">
    <citation type="submission" date="2019-03" db="EMBL/GenBank/DDBJ databases">
        <title>Single cell metagenomics reveals metabolic interactions within the superorganism composed of flagellate Streblomastix strix and complex community of Bacteroidetes bacteria on its surface.</title>
        <authorList>
            <person name="Treitli S.C."/>
            <person name="Kolisko M."/>
            <person name="Husnik F."/>
            <person name="Keeling P."/>
            <person name="Hampl V."/>
        </authorList>
    </citation>
    <scope>NUCLEOTIDE SEQUENCE [LARGE SCALE GENOMIC DNA]</scope>
    <source>
        <strain evidence="1">ST1C</strain>
    </source>
</reference>
<dbReference type="Proteomes" id="UP000324800">
    <property type="component" value="Unassembled WGS sequence"/>
</dbReference>
<dbReference type="AlphaFoldDB" id="A0A5J4VT87"/>
<gene>
    <name evidence="1" type="ORF">EZS28_018802</name>
</gene>
<organism evidence="1 2">
    <name type="scientific">Streblomastix strix</name>
    <dbReference type="NCBI Taxonomy" id="222440"/>
    <lineage>
        <taxon>Eukaryota</taxon>
        <taxon>Metamonada</taxon>
        <taxon>Preaxostyla</taxon>
        <taxon>Oxymonadida</taxon>
        <taxon>Streblomastigidae</taxon>
        <taxon>Streblomastix</taxon>
    </lineage>
</organism>